<proteinExistence type="predicted"/>
<keyword evidence="2" id="KW-1185">Reference proteome</keyword>
<organism evidence="1 2">
    <name type="scientific">Aquilegia coerulea</name>
    <name type="common">Rocky mountain columbine</name>
    <dbReference type="NCBI Taxonomy" id="218851"/>
    <lineage>
        <taxon>Eukaryota</taxon>
        <taxon>Viridiplantae</taxon>
        <taxon>Streptophyta</taxon>
        <taxon>Embryophyta</taxon>
        <taxon>Tracheophyta</taxon>
        <taxon>Spermatophyta</taxon>
        <taxon>Magnoliopsida</taxon>
        <taxon>Ranunculales</taxon>
        <taxon>Ranunculaceae</taxon>
        <taxon>Thalictroideae</taxon>
        <taxon>Aquilegia</taxon>
    </lineage>
</organism>
<evidence type="ECO:0000313" key="1">
    <source>
        <dbReference type="EMBL" id="PIA41792.1"/>
    </source>
</evidence>
<evidence type="ECO:0008006" key="3">
    <source>
        <dbReference type="Google" id="ProtNLM"/>
    </source>
</evidence>
<dbReference type="AlphaFoldDB" id="A0A2G5DE89"/>
<protein>
    <recommendedName>
        <fullName evidence="3">F-box associated domain-containing protein</fullName>
    </recommendedName>
</protein>
<accession>A0A2G5DE89</accession>
<reference evidence="1 2" key="1">
    <citation type="submission" date="2017-09" db="EMBL/GenBank/DDBJ databases">
        <title>WGS assembly of Aquilegia coerulea Goldsmith.</title>
        <authorList>
            <person name="Hodges S."/>
            <person name="Kramer E."/>
            <person name="Nordborg M."/>
            <person name="Tomkins J."/>
            <person name="Borevitz J."/>
            <person name="Derieg N."/>
            <person name="Yan J."/>
            <person name="Mihaltcheva S."/>
            <person name="Hayes R.D."/>
            <person name="Rokhsar D."/>
        </authorList>
    </citation>
    <scope>NUCLEOTIDE SEQUENCE [LARGE SCALE GENOMIC DNA]</scope>
    <source>
        <strain evidence="2">cv. Goldsmith</strain>
    </source>
</reference>
<dbReference type="Proteomes" id="UP000230069">
    <property type="component" value="Unassembled WGS sequence"/>
</dbReference>
<name>A0A2G5DE89_AQUCA</name>
<dbReference type="EMBL" id="KZ305039">
    <property type="protein sequence ID" value="PIA41792.1"/>
    <property type="molecule type" value="Genomic_DNA"/>
</dbReference>
<sequence>MLPEYNIKWELKIFEINGCLYLVNFPKNQHCFIVWILEDWEDKKWTKLYQKYRQKTRCQDGSCMCSGSDFSIFDYINDKHFDRVYHMIIDEDHYCSSKHQNWIPYFSSLVDVKQLIGIRKSGSTGELPRNYFTFPALNYMCSLLESIALRSC</sequence>
<dbReference type="InParanoid" id="A0A2G5DE89"/>
<gene>
    <name evidence="1" type="ORF">AQUCO_02200309v1</name>
</gene>
<evidence type="ECO:0000313" key="2">
    <source>
        <dbReference type="Proteomes" id="UP000230069"/>
    </source>
</evidence>